<proteinExistence type="inferred from homology"/>
<dbReference type="InterPro" id="IPR029044">
    <property type="entry name" value="Nucleotide-diphossugar_trans"/>
</dbReference>
<dbReference type="CDD" id="cd02213">
    <property type="entry name" value="cupin_PMI_typeII_C"/>
    <property type="match status" value="1"/>
</dbReference>
<dbReference type="Gene3D" id="2.60.120.10">
    <property type="entry name" value="Jelly Rolls"/>
    <property type="match status" value="1"/>
</dbReference>
<dbReference type="InterPro" id="IPR005835">
    <property type="entry name" value="NTP_transferase_dom"/>
</dbReference>
<dbReference type="GO" id="GO:0004476">
    <property type="term" value="F:mannose-6-phosphate isomerase activity"/>
    <property type="evidence" value="ECO:0007669"/>
    <property type="project" value="UniProtKB-EC"/>
</dbReference>
<dbReference type="CDD" id="cd02509">
    <property type="entry name" value="GDP-M1P_Guanylyltransferase"/>
    <property type="match status" value="1"/>
</dbReference>
<dbReference type="RefSeq" id="WP_026121091.1">
    <property type="nucleotide sequence ID" value="NZ_CP139965.1"/>
</dbReference>
<dbReference type="SUPFAM" id="SSF53448">
    <property type="entry name" value="Nucleotide-diphospho-sugar transferases"/>
    <property type="match status" value="1"/>
</dbReference>
<sequence>MSLIPIILCGGAGSRLWPVSRESHPKPFIRLSDGQSLLQKAFLRAAALPGVEQILTVTNRDLFFKAEDEFREVNKDGIATSFICEPFGRNTAAAIAAAVEHVSQVHGPDATLLVLAADHLIADQAAFATAVEKAVELAQSGKIVTFGVRPETPETGYGYIEAEGNNVLRFIEKPSLEKAREYLTSQQFLWNSGIFCFTARAMHREMQLHCPDILAAVSECLADSRVSEGKGWTQVQLEPKSFGAVPENSIDYAVMEKCQQAAVVPCSIGWSDIGSWAALSELCKPDGHGNRVEGEALLHDVDNCYLMSRDRVIGAVGVENLIVIDTPDALLIVNRERAQDVKYIYSELKARGHEAHKLHRTVHRPWGTYTVLEEGPRFKIKRIEVKPGASLSLQMHHHRSEHWIVVSGMAKVVNGDQELFVGTNESTYIPAGHKHRLENPGVVGLVMIEVQSGEYLGEDDIVRFEDVYGRA</sequence>
<dbReference type="PANTHER" id="PTHR46390">
    <property type="entry name" value="MANNOSE-1-PHOSPHATE GUANYLYLTRANSFERASE"/>
    <property type="match status" value="1"/>
</dbReference>
<evidence type="ECO:0000256" key="8">
    <source>
        <dbReference type="RuleBase" id="RU004190"/>
    </source>
</evidence>
<feature type="domain" description="Nucleotidyl transferase" evidence="9">
    <location>
        <begin position="5"/>
        <end position="282"/>
    </location>
</feature>
<keyword evidence="6" id="KW-0342">GTP-binding</keyword>
<feature type="domain" description="Mannose-6-phosphate isomerase type II C-terminal" evidence="10">
    <location>
        <begin position="352"/>
        <end position="466"/>
    </location>
</feature>
<dbReference type="InterPro" id="IPR006375">
    <property type="entry name" value="Man1P_GuaTrfase/Man6P_Isoase"/>
</dbReference>
<gene>
    <name evidence="12" type="ORF">U0042_22750</name>
</gene>
<keyword evidence="12" id="KW-0413">Isomerase</keyword>
<dbReference type="Pfam" id="PF00483">
    <property type="entry name" value="NTP_transferase"/>
    <property type="match status" value="1"/>
</dbReference>
<dbReference type="EMBL" id="CP139965">
    <property type="protein sequence ID" value="WQD76872.1"/>
    <property type="molecule type" value="Genomic_DNA"/>
</dbReference>
<dbReference type="Proteomes" id="UP001325479">
    <property type="component" value="Chromosome"/>
</dbReference>
<evidence type="ECO:0000256" key="6">
    <source>
        <dbReference type="ARBA" id="ARBA00023134"/>
    </source>
</evidence>
<evidence type="ECO:0000313" key="13">
    <source>
        <dbReference type="Proteomes" id="UP001325479"/>
    </source>
</evidence>
<dbReference type="GO" id="GO:0004475">
    <property type="term" value="F:mannose-1-phosphate guanylyltransferase (GTP) activity"/>
    <property type="evidence" value="ECO:0007669"/>
    <property type="project" value="UniProtKB-EC"/>
</dbReference>
<dbReference type="InterPro" id="IPR049577">
    <property type="entry name" value="GMPP_N"/>
</dbReference>
<feature type="domain" description="MannoseP isomerase/GMP-like beta-helix" evidence="11">
    <location>
        <begin position="299"/>
        <end position="348"/>
    </location>
</feature>
<evidence type="ECO:0000256" key="2">
    <source>
        <dbReference type="ARBA" id="ARBA00012387"/>
    </source>
</evidence>
<dbReference type="InterPro" id="IPR011051">
    <property type="entry name" value="RmlC_Cupin_sf"/>
</dbReference>
<dbReference type="InterPro" id="IPR001538">
    <property type="entry name" value="Man6P_isomerase-2_C"/>
</dbReference>
<keyword evidence="5" id="KW-0547">Nucleotide-binding</keyword>
<evidence type="ECO:0000259" key="10">
    <source>
        <dbReference type="Pfam" id="PF01050"/>
    </source>
</evidence>
<keyword evidence="13" id="KW-1185">Reference proteome</keyword>
<evidence type="ECO:0000259" key="9">
    <source>
        <dbReference type="Pfam" id="PF00483"/>
    </source>
</evidence>
<reference evidence="12 13" key="1">
    <citation type="submission" date="2023-12" db="EMBL/GenBank/DDBJ databases">
        <title>Genome sequencing and assembly of bacterial species from a model synthetic community.</title>
        <authorList>
            <person name="Hogle S.L."/>
        </authorList>
    </citation>
    <scope>NUCLEOTIDE SEQUENCE [LARGE SCALE GENOMIC DNA]</scope>
    <source>
        <strain evidence="12 13">HAMBI 2494</strain>
    </source>
</reference>
<evidence type="ECO:0000256" key="3">
    <source>
        <dbReference type="ARBA" id="ARBA00022679"/>
    </source>
</evidence>
<comment type="similarity">
    <text evidence="1 8">Belongs to the mannose-6-phosphate isomerase type 2 family.</text>
</comment>
<keyword evidence="4 12" id="KW-0548">Nucleotidyltransferase</keyword>
<dbReference type="InterPro" id="IPR014710">
    <property type="entry name" value="RmlC-like_jellyroll"/>
</dbReference>
<evidence type="ECO:0000313" key="12">
    <source>
        <dbReference type="EMBL" id="WQD76872.1"/>
    </source>
</evidence>
<evidence type="ECO:0000256" key="7">
    <source>
        <dbReference type="ARBA" id="ARBA00047343"/>
    </source>
</evidence>
<comment type="catalytic activity">
    <reaction evidence="7">
        <text>alpha-D-mannose 1-phosphate + GTP + H(+) = GDP-alpha-D-mannose + diphosphate</text>
        <dbReference type="Rhea" id="RHEA:15229"/>
        <dbReference type="ChEBI" id="CHEBI:15378"/>
        <dbReference type="ChEBI" id="CHEBI:33019"/>
        <dbReference type="ChEBI" id="CHEBI:37565"/>
        <dbReference type="ChEBI" id="CHEBI:57527"/>
        <dbReference type="ChEBI" id="CHEBI:58409"/>
        <dbReference type="EC" id="2.7.7.13"/>
    </reaction>
</comment>
<dbReference type="PANTHER" id="PTHR46390:SF1">
    <property type="entry name" value="MANNOSE-1-PHOSPHATE GUANYLYLTRANSFERASE"/>
    <property type="match status" value="1"/>
</dbReference>
<protein>
    <recommendedName>
        <fullName evidence="2">mannose-1-phosphate guanylyltransferase</fullName>
        <ecNumber evidence="2">2.7.7.13</ecNumber>
    </recommendedName>
</protein>
<dbReference type="Gene3D" id="3.90.550.10">
    <property type="entry name" value="Spore Coat Polysaccharide Biosynthesis Protein SpsA, Chain A"/>
    <property type="match status" value="1"/>
</dbReference>
<dbReference type="Pfam" id="PF22640">
    <property type="entry name" value="ManC_GMP_beta-helix"/>
    <property type="match status" value="1"/>
</dbReference>
<dbReference type="EC" id="2.7.7.13" evidence="2"/>
<evidence type="ECO:0000256" key="5">
    <source>
        <dbReference type="ARBA" id="ARBA00022741"/>
    </source>
</evidence>
<dbReference type="Pfam" id="PF01050">
    <property type="entry name" value="MannoseP_isomer"/>
    <property type="match status" value="1"/>
</dbReference>
<keyword evidence="3 12" id="KW-0808">Transferase</keyword>
<dbReference type="NCBIfam" id="TIGR01479">
    <property type="entry name" value="GMP_PMI"/>
    <property type="match status" value="1"/>
</dbReference>
<accession>A0ABZ0WHN2</accession>
<evidence type="ECO:0000256" key="1">
    <source>
        <dbReference type="ARBA" id="ARBA00006115"/>
    </source>
</evidence>
<dbReference type="SUPFAM" id="SSF51182">
    <property type="entry name" value="RmlC-like cupins"/>
    <property type="match status" value="1"/>
</dbReference>
<evidence type="ECO:0000259" key="11">
    <source>
        <dbReference type="Pfam" id="PF22640"/>
    </source>
</evidence>
<organism evidence="12 13">
    <name type="scientific">Paraburkholderia kururiensis</name>
    <dbReference type="NCBI Taxonomy" id="984307"/>
    <lineage>
        <taxon>Bacteria</taxon>
        <taxon>Pseudomonadati</taxon>
        <taxon>Pseudomonadota</taxon>
        <taxon>Betaproteobacteria</taxon>
        <taxon>Burkholderiales</taxon>
        <taxon>Burkholderiaceae</taxon>
        <taxon>Paraburkholderia</taxon>
    </lineage>
</organism>
<dbReference type="InterPro" id="IPR051161">
    <property type="entry name" value="Mannose-6P_isomerase_type2"/>
</dbReference>
<evidence type="ECO:0000256" key="4">
    <source>
        <dbReference type="ARBA" id="ARBA00022695"/>
    </source>
</evidence>
<name>A0ABZ0WHN2_9BURK</name>
<dbReference type="InterPro" id="IPR054566">
    <property type="entry name" value="ManC/GMP-like_b-helix"/>
</dbReference>